<gene>
    <name evidence="1" type="ordered locus">Cpin_3010</name>
</gene>
<evidence type="ECO:0000313" key="1">
    <source>
        <dbReference type="EMBL" id="ACU60486.1"/>
    </source>
</evidence>
<sequence>MTIETISRFEGWLTSDIFSPGDRKKMDQKVNGYTAAYIKRKAKSIKKIQQVPHYEALDMAAASVGFSNWKDFVNKYEVEVKRKNKSIDLASPSVSVPGESVKGSSLKIDPYRKLLIAATNELLQRGLITLESKSGSYSHEPKGHVLLDLFGFPSVVLWDDIGFEELRISVWWKYDHSSHPQANLTGNSREKFSMSSPLAARAYYKKFVGVTASAWLERRTGKHLQGKNRDKIFDIYTRNGELAEMEKLPYPYPKGFRAQGKFFF</sequence>
<reference evidence="2" key="1">
    <citation type="submission" date="2009-08" db="EMBL/GenBank/DDBJ databases">
        <title>The complete genome of Chitinophaga pinensis DSM 2588.</title>
        <authorList>
            <consortium name="US DOE Joint Genome Institute (JGI-PGF)"/>
            <person name="Lucas S."/>
            <person name="Copeland A."/>
            <person name="Lapidus A."/>
            <person name="Glavina del Rio T."/>
            <person name="Dalin E."/>
            <person name="Tice H."/>
            <person name="Bruce D."/>
            <person name="Goodwin L."/>
            <person name="Pitluck S."/>
            <person name="Kyrpides N."/>
            <person name="Mavromatis K."/>
            <person name="Ivanova N."/>
            <person name="Mikhailova N."/>
            <person name="Sims D."/>
            <person name="Meinche L."/>
            <person name="Brettin T."/>
            <person name="Detter J.C."/>
            <person name="Han C."/>
            <person name="Larimer F."/>
            <person name="Land M."/>
            <person name="Hauser L."/>
            <person name="Markowitz V."/>
            <person name="Cheng J.-F."/>
            <person name="Hugenholtz P."/>
            <person name="Woyke T."/>
            <person name="Wu D."/>
            <person name="Spring S."/>
            <person name="Klenk H.-P."/>
            <person name="Eisen J.A."/>
        </authorList>
    </citation>
    <scope>NUCLEOTIDE SEQUENCE [LARGE SCALE GENOMIC DNA]</scope>
    <source>
        <strain evidence="2">ATCC 43595 / DSM 2588 / LMG 13176 / NBRC 15968 / NCIMB 11800 / UQM 2034</strain>
    </source>
</reference>
<dbReference type="Proteomes" id="UP000002215">
    <property type="component" value="Chromosome"/>
</dbReference>
<dbReference type="AlphaFoldDB" id="A0A979GUL9"/>
<name>A0A979GUL9_CHIPD</name>
<reference evidence="1 2" key="2">
    <citation type="journal article" date="2010" name="Stand. Genomic Sci.">
        <title>Complete genome sequence of Chitinophaga pinensis type strain (UQM 2034).</title>
        <authorList>
            <person name="Glavina Del Rio T."/>
            <person name="Abt B."/>
            <person name="Spring S."/>
            <person name="Lapidus A."/>
            <person name="Nolan M."/>
            <person name="Tice H."/>
            <person name="Copeland A."/>
            <person name="Cheng J.F."/>
            <person name="Chen F."/>
            <person name="Bruce D."/>
            <person name="Goodwin L."/>
            <person name="Pitluck S."/>
            <person name="Ivanova N."/>
            <person name="Mavromatis K."/>
            <person name="Mikhailova N."/>
            <person name="Pati A."/>
            <person name="Chen A."/>
            <person name="Palaniappan K."/>
            <person name="Land M."/>
            <person name="Hauser L."/>
            <person name="Chang Y.J."/>
            <person name="Jeffries C.D."/>
            <person name="Chain P."/>
            <person name="Saunders E."/>
            <person name="Detter J.C."/>
            <person name="Brettin T."/>
            <person name="Rohde M."/>
            <person name="Goker M."/>
            <person name="Bristow J."/>
            <person name="Eisen J.A."/>
            <person name="Markowitz V."/>
            <person name="Hugenholtz P."/>
            <person name="Kyrpides N.C."/>
            <person name="Klenk H.P."/>
            <person name="Lucas S."/>
        </authorList>
    </citation>
    <scope>NUCLEOTIDE SEQUENCE [LARGE SCALE GENOMIC DNA]</scope>
    <source>
        <strain evidence="2">ATCC 43595 / DSM 2588 / LMG 13176 / NBRC 15968 / NCIMB 11800 / UQM 2034</strain>
    </source>
</reference>
<organism evidence="1 2">
    <name type="scientific">Chitinophaga pinensis (strain ATCC 43595 / DSM 2588 / LMG 13176 / NBRC 15968 / NCIMB 11800 / UQM 2034)</name>
    <dbReference type="NCBI Taxonomy" id="485918"/>
    <lineage>
        <taxon>Bacteria</taxon>
        <taxon>Pseudomonadati</taxon>
        <taxon>Bacteroidota</taxon>
        <taxon>Chitinophagia</taxon>
        <taxon>Chitinophagales</taxon>
        <taxon>Chitinophagaceae</taxon>
        <taxon>Chitinophaga</taxon>
    </lineage>
</organism>
<protein>
    <submittedName>
        <fullName evidence="1">Uncharacterized protein</fullName>
    </submittedName>
</protein>
<dbReference type="KEGG" id="cpi:Cpin_3010"/>
<evidence type="ECO:0000313" key="2">
    <source>
        <dbReference type="Proteomes" id="UP000002215"/>
    </source>
</evidence>
<proteinExistence type="predicted"/>
<accession>A0A979GUL9</accession>
<dbReference type="RefSeq" id="WP_012790662.1">
    <property type="nucleotide sequence ID" value="NC_013132.1"/>
</dbReference>
<dbReference type="EMBL" id="CP001699">
    <property type="protein sequence ID" value="ACU60486.1"/>
    <property type="molecule type" value="Genomic_DNA"/>
</dbReference>